<dbReference type="PANTHER" id="PTHR44858">
    <property type="entry name" value="TETRATRICOPEPTIDE REPEAT PROTEIN 6"/>
    <property type="match status" value="1"/>
</dbReference>
<feature type="repeat" description="TPR" evidence="3">
    <location>
        <begin position="83"/>
        <end position="116"/>
    </location>
</feature>
<dbReference type="RefSeq" id="WP_106300187.1">
    <property type="nucleotide sequence ID" value="NZ_PVWO01000020.1"/>
</dbReference>
<sequence length="201" mass="22435">MKLIQMAVIPIALSGAFELGIAQTAMGYVSNYPLEREVHWSQASPTPASAELLEQGRKKQEQEDYAGAIADYTEFLKSNPNHLEGYSNRGFSRAMVNNLQGAIQDFDRAIEISPNNADAYNARGNVNAMAGNLSGSIRDFNRAIRCDRNFADAYYNRAISRHSLGDRRGARLDLSQAAKLFQQQKDLGGYQQAREWIDKLK</sequence>
<keyword evidence="2 3" id="KW-0802">TPR repeat</keyword>
<dbReference type="AlphaFoldDB" id="A0A2T1GM67"/>
<dbReference type="GO" id="GO:0009279">
    <property type="term" value="C:cell outer membrane"/>
    <property type="evidence" value="ECO:0007669"/>
    <property type="project" value="TreeGrafter"/>
</dbReference>
<evidence type="ECO:0000256" key="1">
    <source>
        <dbReference type="ARBA" id="ARBA00022737"/>
    </source>
</evidence>
<dbReference type="InterPro" id="IPR011990">
    <property type="entry name" value="TPR-like_helical_dom_sf"/>
</dbReference>
<evidence type="ECO:0000256" key="3">
    <source>
        <dbReference type="PROSITE-ProRule" id="PRU00339"/>
    </source>
</evidence>
<proteinExistence type="predicted"/>
<dbReference type="GO" id="GO:0046813">
    <property type="term" value="P:receptor-mediated virion attachment to host cell"/>
    <property type="evidence" value="ECO:0007669"/>
    <property type="project" value="TreeGrafter"/>
</dbReference>
<evidence type="ECO:0000313" key="5">
    <source>
        <dbReference type="Proteomes" id="UP000238937"/>
    </source>
</evidence>
<dbReference type="InterPro" id="IPR050498">
    <property type="entry name" value="Ycf3"/>
</dbReference>
<dbReference type="Gene3D" id="1.25.40.10">
    <property type="entry name" value="Tetratricopeptide repeat domain"/>
    <property type="match status" value="2"/>
</dbReference>
<accession>A0A2T1GM67</accession>
<dbReference type="EMBL" id="PVWO01000020">
    <property type="protein sequence ID" value="PSB58902.1"/>
    <property type="molecule type" value="Genomic_DNA"/>
</dbReference>
<dbReference type="PANTHER" id="PTHR44858:SF1">
    <property type="entry name" value="UDP-N-ACETYLGLUCOSAMINE--PEPTIDE N-ACETYLGLUCOSAMINYLTRANSFERASE SPINDLY-RELATED"/>
    <property type="match status" value="1"/>
</dbReference>
<keyword evidence="5" id="KW-1185">Reference proteome</keyword>
<name>A0A2T1GM67_9CYAN</name>
<protein>
    <submittedName>
        <fullName evidence="4">Uncharacterized protein</fullName>
    </submittedName>
</protein>
<evidence type="ECO:0000256" key="2">
    <source>
        <dbReference type="ARBA" id="ARBA00022803"/>
    </source>
</evidence>
<dbReference type="InterPro" id="IPR019734">
    <property type="entry name" value="TPR_rpt"/>
</dbReference>
<organism evidence="4 5">
    <name type="scientific">Chamaesiphon polymorphus CCALA 037</name>
    <dbReference type="NCBI Taxonomy" id="2107692"/>
    <lineage>
        <taxon>Bacteria</taxon>
        <taxon>Bacillati</taxon>
        <taxon>Cyanobacteriota</taxon>
        <taxon>Cyanophyceae</taxon>
        <taxon>Gomontiellales</taxon>
        <taxon>Chamaesiphonaceae</taxon>
        <taxon>Chamaesiphon</taxon>
    </lineage>
</organism>
<evidence type="ECO:0000313" key="4">
    <source>
        <dbReference type="EMBL" id="PSB58902.1"/>
    </source>
</evidence>
<dbReference type="PROSITE" id="PS50005">
    <property type="entry name" value="TPR"/>
    <property type="match status" value="1"/>
</dbReference>
<gene>
    <name evidence="4" type="ORF">C7B77_03015</name>
</gene>
<dbReference type="Proteomes" id="UP000238937">
    <property type="component" value="Unassembled WGS sequence"/>
</dbReference>
<dbReference type="SMART" id="SM00028">
    <property type="entry name" value="TPR"/>
    <property type="match status" value="4"/>
</dbReference>
<dbReference type="Pfam" id="PF13414">
    <property type="entry name" value="TPR_11"/>
    <property type="match status" value="1"/>
</dbReference>
<keyword evidence="1" id="KW-0677">Repeat</keyword>
<dbReference type="OrthoDB" id="9780888at2"/>
<comment type="caution">
    <text evidence="4">The sequence shown here is derived from an EMBL/GenBank/DDBJ whole genome shotgun (WGS) entry which is preliminary data.</text>
</comment>
<reference evidence="4 5" key="1">
    <citation type="submission" date="2018-03" db="EMBL/GenBank/DDBJ databases">
        <title>The ancient ancestry and fast evolution of plastids.</title>
        <authorList>
            <person name="Moore K.R."/>
            <person name="Magnabosco C."/>
            <person name="Momper L."/>
            <person name="Gold D.A."/>
            <person name="Bosak T."/>
            <person name="Fournier G.P."/>
        </authorList>
    </citation>
    <scope>NUCLEOTIDE SEQUENCE [LARGE SCALE GENOMIC DNA]</scope>
    <source>
        <strain evidence="4 5">CCALA 037</strain>
    </source>
</reference>
<dbReference type="SUPFAM" id="SSF48452">
    <property type="entry name" value="TPR-like"/>
    <property type="match status" value="1"/>
</dbReference>